<evidence type="ECO:0000313" key="1">
    <source>
        <dbReference type="EMBL" id="VCU69582.1"/>
    </source>
</evidence>
<reference evidence="1 2" key="1">
    <citation type="submission" date="2018-10" db="EMBL/GenBank/DDBJ databases">
        <authorList>
            <person name="Criscuolo A."/>
        </authorList>
    </citation>
    <scope>NUCLEOTIDE SEQUENCE [LARGE SCALE GENOMIC DNA]</scope>
    <source>
        <strain evidence="1">DnA1</strain>
    </source>
</reference>
<evidence type="ECO:0000313" key="2">
    <source>
        <dbReference type="Proteomes" id="UP000277294"/>
    </source>
</evidence>
<name>A0A3P4B0L5_9BURK</name>
<protein>
    <submittedName>
        <fullName evidence="1">Uncharacterized protein</fullName>
    </submittedName>
</protein>
<organism evidence="1 2">
    <name type="scientific">Pigmentiphaga humi</name>
    <dbReference type="NCBI Taxonomy" id="2478468"/>
    <lineage>
        <taxon>Bacteria</taxon>
        <taxon>Pseudomonadati</taxon>
        <taxon>Pseudomonadota</taxon>
        <taxon>Betaproteobacteria</taxon>
        <taxon>Burkholderiales</taxon>
        <taxon>Alcaligenaceae</taxon>
        <taxon>Pigmentiphaga</taxon>
    </lineage>
</organism>
<proteinExistence type="predicted"/>
<gene>
    <name evidence="1" type="ORF">PIGHUM_01645</name>
</gene>
<sequence>MQTGKACAEVLVLSGIEMNGRTAWLFVPRNWNVAELESTFPFSGLPGTPHRRALVALDVAKDLLRTYGGQPLLELPGEPTLDALLSRELAAVRMSISRDQDAAGSAMPL</sequence>
<dbReference type="EMBL" id="UWPJ01000015">
    <property type="protein sequence ID" value="VCU69582.1"/>
    <property type="molecule type" value="Genomic_DNA"/>
</dbReference>
<dbReference type="Proteomes" id="UP000277294">
    <property type="component" value="Unassembled WGS sequence"/>
</dbReference>
<keyword evidence="2" id="KW-1185">Reference proteome</keyword>
<accession>A0A3P4B0L5</accession>
<dbReference type="AlphaFoldDB" id="A0A3P4B0L5"/>